<protein>
    <submittedName>
        <fullName evidence="2">Putative lipase</fullName>
    </submittedName>
</protein>
<name>A0A1Y0ICT7_9GAMM</name>
<dbReference type="InterPro" id="IPR029058">
    <property type="entry name" value="AB_hydrolase_fold"/>
</dbReference>
<dbReference type="EMBL" id="CP021425">
    <property type="protein sequence ID" value="ARU57285.1"/>
    <property type="molecule type" value="Genomic_DNA"/>
</dbReference>
<keyword evidence="3" id="KW-1185">Reference proteome</keyword>
<dbReference type="InterPro" id="IPR050266">
    <property type="entry name" value="AB_hydrolase_sf"/>
</dbReference>
<evidence type="ECO:0000259" key="1">
    <source>
        <dbReference type="Pfam" id="PF00561"/>
    </source>
</evidence>
<accession>A0A1Y0ICT7</accession>
<dbReference type="GO" id="GO:0047372">
    <property type="term" value="F:monoacylglycerol lipase activity"/>
    <property type="evidence" value="ECO:0007669"/>
    <property type="project" value="TreeGrafter"/>
</dbReference>
<dbReference type="PANTHER" id="PTHR43798">
    <property type="entry name" value="MONOACYLGLYCEROL LIPASE"/>
    <property type="match status" value="1"/>
</dbReference>
<dbReference type="InterPro" id="IPR000073">
    <property type="entry name" value="AB_hydrolase_1"/>
</dbReference>
<dbReference type="SUPFAM" id="SSF53474">
    <property type="entry name" value="alpha/beta-Hydrolases"/>
    <property type="match status" value="1"/>
</dbReference>
<gene>
    <name evidence="2" type="ORF">OLMES_3244</name>
</gene>
<evidence type="ECO:0000313" key="3">
    <source>
        <dbReference type="Proteomes" id="UP000196027"/>
    </source>
</evidence>
<dbReference type="GO" id="GO:0016020">
    <property type="term" value="C:membrane"/>
    <property type="evidence" value="ECO:0007669"/>
    <property type="project" value="TreeGrafter"/>
</dbReference>
<dbReference type="PANTHER" id="PTHR43798:SF5">
    <property type="entry name" value="MONOACYLGLYCEROL LIPASE ABHD6"/>
    <property type="match status" value="1"/>
</dbReference>
<dbReference type="KEGG" id="ome:OLMES_3244"/>
<feature type="domain" description="AB hydrolase-1" evidence="1">
    <location>
        <begin position="46"/>
        <end position="278"/>
    </location>
</feature>
<dbReference type="RefSeq" id="WP_087462195.1">
    <property type="nucleotide sequence ID" value="NZ_CP021425.1"/>
</dbReference>
<dbReference type="PRINTS" id="PR00111">
    <property type="entry name" value="ABHYDROLASE"/>
</dbReference>
<dbReference type="Gene3D" id="3.40.50.1820">
    <property type="entry name" value="alpha/beta hydrolase"/>
    <property type="match status" value="1"/>
</dbReference>
<dbReference type="AlphaFoldDB" id="A0A1Y0ICT7"/>
<reference evidence="2 3" key="1">
    <citation type="submission" date="2017-05" db="EMBL/GenBank/DDBJ databases">
        <title>Genomic insights into alkan degradation activity of Oleiphilus messinensis.</title>
        <authorList>
            <person name="Kozyavkin S.A."/>
            <person name="Slesarev A.I."/>
            <person name="Golyshin P.N."/>
            <person name="Korzhenkov A."/>
            <person name="Golyshina O.N."/>
            <person name="Toshchakov S.V."/>
        </authorList>
    </citation>
    <scope>NUCLEOTIDE SEQUENCE [LARGE SCALE GENOMIC DNA]</scope>
    <source>
        <strain evidence="2 3">ME102</strain>
    </source>
</reference>
<dbReference type="GO" id="GO:0046464">
    <property type="term" value="P:acylglycerol catabolic process"/>
    <property type="evidence" value="ECO:0007669"/>
    <property type="project" value="TreeGrafter"/>
</dbReference>
<sequence>MAISSEDTLFLFSNHIKSYLGALKAKQVRTPRNHWRYLEGGNRNRPTVLMVHGLTNSKTVWRSVMNHLVAADYHVIAMDLPGLHSGLETYNNQYDFIALAEALQDFVCALGLDQFNIVGHSLGANVCAVYAARYGDMIDSLCLVSALAFDIALSSPEQENRFTAFRNMLRFETAEDVEAFNQKLFYSPPKIPKTLLKYRLKELQRYESFHVRLLEHMQYSMNVLLKCLKYLPKHSMIIDGQNDSFLQDDSLLLIRRRCPWVVRKQIPECAHLPFIEKPVEVTRHYQGFLEHVIGTLTPEADLSSHPEPVL</sequence>
<dbReference type="Proteomes" id="UP000196027">
    <property type="component" value="Chromosome"/>
</dbReference>
<dbReference type="OrthoDB" id="9808398at2"/>
<organism evidence="2 3">
    <name type="scientific">Oleiphilus messinensis</name>
    <dbReference type="NCBI Taxonomy" id="141451"/>
    <lineage>
        <taxon>Bacteria</taxon>
        <taxon>Pseudomonadati</taxon>
        <taxon>Pseudomonadota</taxon>
        <taxon>Gammaproteobacteria</taxon>
        <taxon>Oceanospirillales</taxon>
        <taxon>Oleiphilaceae</taxon>
        <taxon>Oleiphilus</taxon>
    </lineage>
</organism>
<dbReference type="Pfam" id="PF00561">
    <property type="entry name" value="Abhydrolase_1"/>
    <property type="match status" value="1"/>
</dbReference>
<proteinExistence type="predicted"/>
<evidence type="ECO:0000313" key="2">
    <source>
        <dbReference type="EMBL" id="ARU57285.1"/>
    </source>
</evidence>